<dbReference type="EMBL" id="AP013058">
    <property type="protein sequence ID" value="BAN23873.1"/>
    <property type="molecule type" value="Genomic_DNA"/>
</dbReference>
<organism evidence="1 2">
    <name type="scientific">Caballeronia insecticola</name>
    <dbReference type="NCBI Taxonomy" id="758793"/>
    <lineage>
        <taxon>Bacteria</taxon>
        <taxon>Pseudomonadati</taxon>
        <taxon>Pseudomonadota</taxon>
        <taxon>Betaproteobacteria</taxon>
        <taxon>Burkholderiales</taxon>
        <taxon>Burkholderiaceae</taxon>
        <taxon>Caballeronia</taxon>
    </lineage>
</organism>
<dbReference type="PATRIC" id="fig|758793.3.peg.2124"/>
<evidence type="ECO:0000313" key="1">
    <source>
        <dbReference type="EMBL" id="BAN23873.1"/>
    </source>
</evidence>
<evidence type="ECO:0000313" key="2">
    <source>
        <dbReference type="Proteomes" id="UP000013966"/>
    </source>
</evidence>
<dbReference type="Proteomes" id="UP000013966">
    <property type="component" value="Chromosome 1"/>
</dbReference>
<proteinExistence type="predicted"/>
<name>R4WHW6_9BURK</name>
<sequence>MVSFIRPAFAAPVPNADVDANARRVFSDVSRYLTGQAVLDETQSSRLLQALTDDDASFNDACRQLAAYLTANKPDPLHLQAELDAAKLAFAALPRRIVTAWYVGVVGDGSHARALTYSTSLMYRTVEDRLRPPSYAYGGYGSWRVDPRSVRLAPLVATASARA</sequence>
<protein>
    <submittedName>
        <fullName evidence="1">Membrane bound FAD containing D-sorbitol dehydrogenase</fullName>
    </submittedName>
</protein>
<dbReference type="KEGG" id="buo:BRPE64_ACDS21190"/>
<dbReference type="Pfam" id="PF12318">
    <property type="entry name" value="FAD-SLDH"/>
    <property type="match status" value="1"/>
</dbReference>
<reference evidence="1 2" key="1">
    <citation type="journal article" date="2013" name="Genome Announc.">
        <title>Complete Genome Sequence of Burkholderia sp. Strain RPE64, Bacterial Symbiont of the Bean Bug Riptortus pedestris.</title>
        <authorList>
            <person name="Shibata T.F."/>
            <person name="Maeda T."/>
            <person name="Nikoh N."/>
            <person name="Yamaguchi K."/>
            <person name="Oshima K."/>
            <person name="Hattori M."/>
            <person name="Nishiyama T."/>
            <person name="Hasebe M."/>
            <person name="Fukatsu T."/>
            <person name="Kikuchi Y."/>
            <person name="Shigenobu S."/>
        </authorList>
    </citation>
    <scope>NUCLEOTIDE SEQUENCE [LARGE SCALE GENOMIC DNA]</scope>
</reference>
<dbReference type="STRING" id="758793.BRPE64_ACDS21190"/>
<dbReference type="HOGENOM" id="CLU_098949_2_0_4"/>
<dbReference type="InterPro" id="IPR024651">
    <property type="entry name" value="FAD-SLDH_ssu"/>
</dbReference>
<keyword evidence="2" id="KW-1185">Reference proteome</keyword>
<reference evidence="1 2" key="2">
    <citation type="journal article" date="2018" name="Int. J. Syst. Evol. Microbiol.">
        <title>Burkholderia insecticola sp. nov., a gut symbiotic bacterium of the bean bug Riptortus pedestris.</title>
        <authorList>
            <person name="Takeshita K."/>
            <person name="Tamaki H."/>
            <person name="Ohbayashi T."/>
            <person name="Meng X.-Y."/>
            <person name="Sone T."/>
            <person name="Mitani Y."/>
            <person name="Peeters C."/>
            <person name="Kikuchi Y."/>
            <person name="Vandamme P."/>
        </authorList>
    </citation>
    <scope>NUCLEOTIDE SEQUENCE [LARGE SCALE GENOMIC DNA]</scope>
    <source>
        <strain evidence="1">RPE64</strain>
    </source>
</reference>
<dbReference type="AlphaFoldDB" id="R4WHW6"/>
<gene>
    <name evidence="1" type="ORF">BRPE64_ACDS21190</name>
</gene>
<accession>R4WHW6</accession>